<evidence type="ECO:0000256" key="1">
    <source>
        <dbReference type="SAM" id="Phobius"/>
    </source>
</evidence>
<keyword evidence="3" id="KW-1185">Reference proteome</keyword>
<organism evidence="2 3">
    <name type="scientific">Mongoliitalea lutea</name>
    <dbReference type="NCBI Taxonomy" id="849756"/>
    <lineage>
        <taxon>Bacteria</taxon>
        <taxon>Pseudomonadati</taxon>
        <taxon>Bacteroidota</taxon>
        <taxon>Cytophagia</taxon>
        <taxon>Cytophagales</taxon>
        <taxon>Cyclobacteriaceae</taxon>
        <taxon>Mongoliitalea</taxon>
    </lineage>
</organism>
<name>A0A8J3G4Y3_9BACT</name>
<dbReference type="EMBL" id="BMYF01000007">
    <property type="protein sequence ID" value="GHB34502.1"/>
    <property type="molecule type" value="Genomic_DNA"/>
</dbReference>
<dbReference type="AlphaFoldDB" id="A0A8J3G4Y3"/>
<feature type="transmembrane region" description="Helical" evidence="1">
    <location>
        <begin position="123"/>
        <end position="142"/>
    </location>
</feature>
<dbReference type="Proteomes" id="UP000642809">
    <property type="component" value="Unassembled WGS sequence"/>
</dbReference>
<keyword evidence="1" id="KW-0812">Transmembrane</keyword>
<keyword evidence="1" id="KW-0472">Membrane</keyword>
<keyword evidence="1" id="KW-1133">Transmembrane helix</keyword>
<evidence type="ECO:0000313" key="2">
    <source>
        <dbReference type="EMBL" id="GHB34502.1"/>
    </source>
</evidence>
<feature type="transmembrane region" description="Helical" evidence="1">
    <location>
        <begin position="97"/>
        <end position="117"/>
    </location>
</feature>
<proteinExistence type="predicted"/>
<feature type="transmembrane region" description="Helical" evidence="1">
    <location>
        <begin position="163"/>
        <end position="182"/>
    </location>
</feature>
<feature type="transmembrane region" description="Helical" evidence="1">
    <location>
        <begin position="194"/>
        <end position="213"/>
    </location>
</feature>
<reference evidence="2" key="2">
    <citation type="submission" date="2020-09" db="EMBL/GenBank/DDBJ databases">
        <authorList>
            <person name="Sun Q."/>
            <person name="Kim S."/>
        </authorList>
    </citation>
    <scope>NUCLEOTIDE SEQUENCE</scope>
    <source>
        <strain evidence="2">KCTC 23224</strain>
    </source>
</reference>
<sequence length="234" mass="27100">MKLTKDQIEQLKKMISSKGYPYIDVQYEILDHVACKIEELMAHDPKLSLEAAFTKVHASFGIFGFSSLEESYEKTIQQKATKFTLEALVTIWTSWRIILPFGLTALFLGLAFFNQLFFGDSYIGSYLFAIGIFLILLHLITGRSWRSLKTYHQYAAARQSSPFAVLLYIGLYVAYTLLWHSSEIQWWNIASMSKEQWICIGIIFITFSLLLSVRKSIDHSIERTHKLQRLYETV</sequence>
<evidence type="ECO:0000313" key="3">
    <source>
        <dbReference type="Proteomes" id="UP000642809"/>
    </source>
</evidence>
<protein>
    <submittedName>
        <fullName evidence="2">Uncharacterized protein</fullName>
    </submittedName>
</protein>
<accession>A0A8J3G4Y3</accession>
<gene>
    <name evidence="2" type="ORF">GCM10008106_14880</name>
</gene>
<comment type="caution">
    <text evidence="2">The sequence shown here is derived from an EMBL/GenBank/DDBJ whole genome shotgun (WGS) entry which is preliminary data.</text>
</comment>
<reference evidence="2" key="1">
    <citation type="journal article" date="2014" name="Int. J. Syst. Evol. Microbiol.">
        <title>Complete genome sequence of Corynebacterium casei LMG S-19264T (=DSM 44701T), isolated from a smear-ripened cheese.</title>
        <authorList>
            <consortium name="US DOE Joint Genome Institute (JGI-PGF)"/>
            <person name="Walter F."/>
            <person name="Albersmeier A."/>
            <person name="Kalinowski J."/>
            <person name="Ruckert C."/>
        </authorList>
    </citation>
    <scope>NUCLEOTIDE SEQUENCE</scope>
    <source>
        <strain evidence="2">KCTC 23224</strain>
    </source>
</reference>
<dbReference type="RefSeq" id="WP_189580129.1">
    <property type="nucleotide sequence ID" value="NZ_BMYF01000007.1"/>
</dbReference>